<dbReference type="Proteomes" id="UP000798662">
    <property type="component" value="Chromosome 3"/>
</dbReference>
<proteinExistence type="predicted"/>
<dbReference type="EMBL" id="CM020620">
    <property type="protein sequence ID" value="KAK1868063.1"/>
    <property type="molecule type" value="Genomic_DNA"/>
</dbReference>
<protein>
    <submittedName>
        <fullName evidence="1">Uncharacterized protein</fullName>
    </submittedName>
</protein>
<accession>A0ACC3CDZ3</accession>
<name>A0ACC3CDZ3_PYRYE</name>
<gene>
    <name evidence="1" type="ORF">I4F81_010559</name>
</gene>
<evidence type="ECO:0000313" key="2">
    <source>
        <dbReference type="Proteomes" id="UP000798662"/>
    </source>
</evidence>
<organism evidence="1 2">
    <name type="scientific">Pyropia yezoensis</name>
    <name type="common">Susabi-nori</name>
    <name type="synonym">Porphyra yezoensis</name>
    <dbReference type="NCBI Taxonomy" id="2788"/>
    <lineage>
        <taxon>Eukaryota</taxon>
        <taxon>Rhodophyta</taxon>
        <taxon>Bangiophyceae</taxon>
        <taxon>Bangiales</taxon>
        <taxon>Bangiaceae</taxon>
        <taxon>Pyropia</taxon>
    </lineage>
</organism>
<evidence type="ECO:0000313" key="1">
    <source>
        <dbReference type="EMBL" id="KAK1868063.1"/>
    </source>
</evidence>
<comment type="caution">
    <text evidence="1">The sequence shown here is derived from an EMBL/GenBank/DDBJ whole genome shotgun (WGS) entry which is preliminary data.</text>
</comment>
<sequence length="439" mass="43120">MPLLPLARAAAADRLPQRSGNTTEEEVAPSATIFPYGPPLTATSGRCASEMGPSTTSSSSLRALPRPKVFIARTAAATARVGRDADGGDAGHAGAGPRVSVEGGSGGGGGRTARRPRTRKPRACPRPPPRDQALAVRCASTPRPSETTVEGAAAAGGGTPANRRLLGPGDDFGALLAGRVSLLEPVVVAPDLDRAVTVLAGDDDASFSGLPPSASAFAGAGPAFAGGAVASAAAPVTGSPSWASGRLPPRRPPGGGGVATAAAPAVAPTWARPAHQWGGGGVAASRRVVSAMEPAHLPMRPARSAPPAPDARGGMAGAADAAAAAVAAGRPTALVPVDRPIGGGGGGGVVPKRAARWLTRRKSTVGGGNEWMRSAEEAAAAAAAAALVVGGGGAGGGGRAVLTGDSERPAFAGESPPRKGHPVLRAVAGIFGWRRRHHP</sequence>
<keyword evidence="2" id="KW-1185">Reference proteome</keyword>
<reference evidence="1" key="1">
    <citation type="submission" date="2019-11" db="EMBL/GenBank/DDBJ databases">
        <title>Nori genome reveals adaptations in red seaweeds to the harsh intertidal environment.</title>
        <authorList>
            <person name="Wang D."/>
            <person name="Mao Y."/>
        </authorList>
    </citation>
    <scope>NUCLEOTIDE SEQUENCE</scope>
    <source>
        <tissue evidence="1">Gametophyte</tissue>
    </source>
</reference>